<keyword evidence="8" id="KW-1185">Reference proteome</keyword>
<evidence type="ECO:0000256" key="5">
    <source>
        <dbReference type="SAM" id="MobiDB-lite"/>
    </source>
</evidence>
<dbReference type="Pfam" id="PF13903">
    <property type="entry name" value="Claudin_2"/>
    <property type="match status" value="1"/>
</dbReference>
<dbReference type="GO" id="GO:0016020">
    <property type="term" value="C:membrane"/>
    <property type="evidence" value="ECO:0007669"/>
    <property type="project" value="UniProtKB-SubCell"/>
</dbReference>
<evidence type="ECO:0000256" key="2">
    <source>
        <dbReference type="ARBA" id="ARBA00022692"/>
    </source>
</evidence>
<feature type="transmembrane region" description="Helical" evidence="6">
    <location>
        <begin position="68"/>
        <end position="92"/>
    </location>
</feature>
<dbReference type="PANTHER" id="PTHR21284:SF12">
    <property type="entry name" value="EG:80H7.2 PROTEIN"/>
    <property type="match status" value="1"/>
</dbReference>
<reference evidence="7" key="2">
    <citation type="submission" date="2020-05" db="UniProtKB">
        <authorList>
            <consortium name="EnsemblMetazoa"/>
        </authorList>
    </citation>
    <scope>IDENTIFICATION</scope>
    <source>
        <strain evidence="7">IAEA</strain>
    </source>
</reference>
<sequence length="198" mass="23154">MHNFRKQHSTDTTDTGVEKNDYPRATSECQINIVMRVYGEKEHTIPYPITTPYLINEFNRVVEMKNGVVFGAIITFLAYFFLMMAFCSPYWIESYEETRSSFKNMGLWQYCFKDYTYPNYQFQRKFTGCHDIFSHVTLIDIRIFRSIIDVRLPPPNIKRASSGLFIEFSIRSITCPNNNSIASFTFKPVQALASMYGN</sequence>
<comment type="subcellular location">
    <subcellularLocation>
        <location evidence="1">Membrane</location>
        <topology evidence="1">Multi-pass membrane protein</topology>
    </subcellularLocation>
</comment>
<protein>
    <submittedName>
        <fullName evidence="7">Uncharacterized protein</fullName>
    </submittedName>
</protein>
<reference evidence="8" key="1">
    <citation type="submission" date="2014-03" db="EMBL/GenBank/DDBJ databases">
        <authorList>
            <person name="Aksoy S."/>
            <person name="Warren W."/>
            <person name="Wilson R.K."/>
        </authorList>
    </citation>
    <scope>NUCLEOTIDE SEQUENCE [LARGE SCALE GENOMIC DNA]</scope>
    <source>
        <strain evidence="8">IAEA</strain>
    </source>
</reference>
<dbReference type="STRING" id="37001.A0A1A9X1D4"/>
<dbReference type="GO" id="GO:0035151">
    <property type="term" value="P:regulation of tube size, open tracheal system"/>
    <property type="evidence" value="ECO:0007669"/>
    <property type="project" value="TreeGrafter"/>
</dbReference>
<accession>A0A1A9X1D4</accession>
<evidence type="ECO:0000256" key="3">
    <source>
        <dbReference type="ARBA" id="ARBA00022989"/>
    </source>
</evidence>
<dbReference type="PANTHER" id="PTHR21284">
    <property type="entry name" value="EG:80H7.2 PROTEIN"/>
    <property type="match status" value="1"/>
</dbReference>
<organism evidence="7 8">
    <name type="scientific">Glossina brevipalpis</name>
    <dbReference type="NCBI Taxonomy" id="37001"/>
    <lineage>
        <taxon>Eukaryota</taxon>
        <taxon>Metazoa</taxon>
        <taxon>Ecdysozoa</taxon>
        <taxon>Arthropoda</taxon>
        <taxon>Hexapoda</taxon>
        <taxon>Insecta</taxon>
        <taxon>Pterygota</taxon>
        <taxon>Neoptera</taxon>
        <taxon>Endopterygota</taxon>
        <taxon>Diptera</taxon>
        <taxon>Brachycera</taxon>
        <taxon>Muscomorpha</taxon>
        <taxon>Hippoboscoidea</taxon>
        <taxon>Glossinidae</taxon>
        <taxon>Glossina</taxon>
    </lineage>
</organism>
<evidence type="ECO:0000256" key="1">
    <source>
        <dbReference type="ARBA" id="ARBA00004141"/>
    </source>
</evidence>
<dbReference type="Gene3D" id="1.20.140.150">
    <property type="match status" value="1"/>
</dbReference>
<evidence type="ECO:0000313" key="8">
    <source>
        <dbReference type="Proteomes" id="UP000091820"/>
    </source>
</evidence>
<dbReference type="InterPro" id="IPR004031">
    <property type="entry name" value="PMP22/EMP/MP20/Claudin"/>
</dbReference>
<feature type="compositionally biased region" description="Basic and acidic residues" evidence="5">
    <location>
        <begin position="8"/>
        <end position="21"/>
    </location>
</feature>
<dbReference type="GO" id="GO:0019991">
    <property type="term" value="P:septate junction assembly"/>
    <property type="evidence" value="ECO:0007669"/>
    <property type="project" value="TreeGrafter"/>
</dbReference>
<name>A0A1A9X1D4_9MUSC</name>
<keyword evidence="2 6" id="KW-0812">Transmembrane</keyword>
<dbReference type="Proteomes" id="UP000091820">
    <property type="component" value="Unassembled WGS sequence"/>
</dbReference>
<keyword evidence="4 6" id="KW-0472">Membrane</keyword>
<evidence type="ECO:0000313" key="7">
    <source>
        <dbReference type="EnsemblMetazoa" id="GBRI040602-PA"/>
    </source>
</evidence>
<feature type="region of interest" description="Disordered" evidence="5">
    <location>
        <begin position="1"/>
        <end position="21"/>
    </location>
</feature>
<dbReference type="EnsemblMetazoa" id="GBRI040602-RA">
    <property type="protein sequence ID" value="GBRI040602-PA"/>
    <property type="gene ID" value="GBRI040602"/>
</dbReference>
<keyword evidence="3 6" id="KW-1133">Transmembrane helix</keyword>
<evidence type="ECO:0000256" key="6">
    <source>
        <dbReference type="SAM" id="Phobius"/>
    </source>
</evidence>
<dbReference type="VEuPathDB" id="VectorBase:GBRI040602"/>
<evidence type="ECO:0000256" key="4">
    <source>
        <dbReference type="ARBA" id="ARBA00023136"/>
    </source>
</evidence>
<dbReference type="AlphaFoldDB" id="A0A1A9X1D4"/>
<dbReference type="GO" id="GO:0005918">
    <property type="term" value="C:septate junction"/>
    <property type="evidence" value="ECO:0007669"/>
    <property type="project" value="TreeGrafter"/>
</dbReference>
<proteinExistence type="predicted"/>